<evidence type="ECO:0000256" key="1">
    <source>
        <dbReference type="ARBA" id="ARBA00004167"/>
    </source>
</evidence>
<evidence type="ECO:0000256" key="10">
    <source>
        <dbReference type="ARBA" id="ARBA00023136"/>
    </source>
</evidence>
<evidence type="ECO:0000313" key="11">
    <source>
        <dbReference type="EMBL" id="KAF5737828.1"/>
    </source>
</evidence>
<keyword evidence="7" id="KW-0560">Oxidoreductase</keyword>
<evidence type="ECO:0000256" key="4">
    <source>
        <dbReference type="ARBA" id="ARBA00022692"/>
    </source>
</evidence>
<dbReference type="SUPFAM" id="SSF48264">
    <property type="entry name" value="Cytochrome P450"/>
    <property type="match status" value="1"/>
</dbReference>
<dbReference type="Gene3D" id="1.10.630.10">
    <property type="entry name" value="Cytochrome P450"/>
    <property type="match status" value="1"/>
</dbReference>
<dbReference type="EMBL" id="JAAARO010000013">
    <property type="protein sequence ID" value="KAF5737828.1"/>
    <property type="molecule type" value="Genomic_DNA"/>
</dbReference>
<gene>
    <name evidence="11" type="ORF">HS088_TW13G00719</name>
</gene>
<dbReference type="GO" id="GO:0020037">
    <property type="term" value="F:heme binding"/>
    <property type="evidence" value="ECO:0007669"/>
    <property type="project" value="InterPro"/>
</dbReference>
<evidence type="ECO:0000256" key="6">
    <source>
        <dbReference type="ARBA" id="ARBA00022989"/>
    </source>
</evidence>
<protein>
    <submittedName>
        <fullName evidence="11">Uncharacterized protein</fullName>
    </submittedName>
</protein>
<evidence type="ECO:0000256" key="2">
    <source>
        <dbReference type="ARBA" id="ARBA00010617"/>
    </source>
</evidence>
<evidence type="ECO:0000313" key="12">
    <source>
        <dbReference type="Proteomes" id="UP000593562"/>
    </source>
</evidence>
<dbReference type="GO" id="GO:0016705">
    <property type="term" value="F:oxidoreductase activity, acting on paired donors, with incorporation or reduction of molecular oxygen"/>
    <property type="evidence" value="ECO:0007669"/>
    <property type="project" value="InterPro"/>
</dbReference>
<evidence type="ECO:0000256" key="8">
    <source>
        <dbReference type="ARBA" id="ARBA00023004"/>
    </source>
</evidence>
<keyword evidence="12" id="KW-1185">Reference proteome</keyword>
<dbReference type="InterPro" id="IPR050665">
    <property type="entry name" value="Cytochrome_P450_Monooxygen"/>
</dbReference>
<comment type="similarity">
    <text evidence="2">Belongs to the cytochrome P450 family.</text>
</comment>
<dbReference type="Proteomes" id="UP000593562">
    <property type="component" value="Unassembled WGS sequence"/>
</dbReference>
<dbReference type="PANTHER" id="PTHR24282:SF211">
    <property type="entry name" value="CYTOCHROME P450-RELATED"/>
    <property type="match status" value="1"/>
</dbReference>
<sequence length="93" mass="10714">MILDIWGEDADEFNQMRFKESRSHVASLFPFGLGPRDCLSQTQDIYEAKIAVTTEHTSSLPRFKSDRGYVTINVIILKYLKDNMSSQSQVKRL</sequence>
<keyword evidence="4" id="KW-0812">Transmembrane</keyword>
<keyword evidence="9" id="KW-0503">Monooxygenase</keyword>
<name>A0A7J7CUZ9_TRIWF</name>
<evidence type="ECO:0000256" key="7">
    <source>
        <dbReference type="ARBA" id="ARBA00023002"/>
    </source>
</evidence>
<evidence type="ECO:0000256" key="9">
    <source>
        <dbReference type="ARBA" id="ARBA00023033"/>
    </source>
</evidence>
<evidence type="ECO:0000256" key="5">
    <source>
        <dbReference type="ARBA" id="ARBA00022723"/>
    </source>
</evidence>
<dbReference type="PANTHER" id="PTHR24282">
    <property type="entry name" value="CYTOCHROME P450 FAMILY MEMBER"/>
    <property type="match status" value="1"/>
</dbReference>
<dbReference type="GO" id="GO:0016020">
    <property type="term" value="C:membrane"/>
    <property type="evidence" value="ECO:0007669"/>
    <property type="project" value="UniProtKB-SubCell"/>
</dbReference>
<reference evidence="11 12" key="1">
    <citation type="journal article" date="2020" name="Nat. Commun.">
        <title>Genome of Tripterygium wilfordii and identification of cytochrome P450 involved in triptolide biosynthesis.</title>
        <authorList>
            <person name="Tu L."/>
            <person name="Su P."/>
            <person name="Zhang Z."/>
            <person name="Gao L."/>
            <person name="Wang J."/>
            <person name="Hu T."/>
            <person name="Zhou J."/>
            <person name="Zhang Y."/>
            <person name="Zhao Y."/>
            <person name="Liu Y."/>
            <person name="Song Y."/>
            <person name="Tong Y."/>
            <person name="Lu Y."/>
            <person name="Yang J."/>
            <person name="Xu C."/>
            <person name="Jia M."/>
            <person name="Peters R.J."/>
            <person name="Huang L."/>
            <person name="Gao W."/>
        </authorList>
    </citation>
    <scope>NUCLEOTIDE SEQUENCE [LARGE SCALE GENOMIC DNA]</scope>
    <source>
        <strain evidence="12">cv. XIE 37</strain>
        <tissue evidence="11">Leaf</tissue>
    </source>
</reference>
<keyword evidence="10" id="KW-0472">Membrane</keyword>
<dbReference type="InParanoid" id="A0A7J7CUZ9"/>
<evidence type="ECO:0000256" key="3">
    <source>
        <dbReference type="ARBA" id="ARBA00022617"/>
    </source>
</evidence>
<dbReference type="InterPro" id="IPR036396">
    <property type="entry name" value="Cyt_P450_sf"/>
</dbReference>
<organism evidence="11 12">
    <name type="scientific">Tripterygium wilfordii</name>
    <name type="common">Thunder God vine</name>
    <dbReference type="NCBI Taxonomy" id="458696"/>
    <lineage>
        <taxon>Eukaryota</taxon>
        <taxon>Viridiplantae</taxon>
        <taxon>Streptophyta</taxon>
        <taxon>Embryophyta</taxon>
        <taxon>Tracheophyta</taxon>
        <taxon>Spermatophyta</taxon>
        <taxon>Magnoliopsida</taxon>
        <taxon>eudicotyledons</taxon>
        <taxon>Gunneridae</taxon>
        <taxon>Pentapetalae</taxon>
        <taxon>rosids</taxon>
        <taxon>fabids</taxon>
        <taxon>Celastrales</taxon>
        <taxon>Celastraceae</taxon>
        <taxon>Tripterygium</taxon>
    </lineage>
</organism>
<comment type="caution">
    <text evidence="11">The sequence shown here is derived from an EMBL/GenBank/DDBJ whole genome shotgun (WGS) entry which is preliminary data.</text>
</comment>
<dbReference type="GO" id="GO:0005506">
    <property type="term" value="F:iron ion binding"/>
    <property type="evidence" value="ECO:0007669"/>
    <property type="project" value="InterPro"/>
</dbReference>
<comment type="subcellular location">
    <subcellularLocation>
        <location evidence="1">Membrane</location>
        <topology evidence="1">Single-pass membrane protein</topology>
    </subcellularLocation>
</comment>
<dbReference type="AlphaFoldDB" id="A0A7J7CUZ9"/>
<keyword evidence="8" id="KW-0408">Iron</keyword>
<dbReference type="GO" id="GO:0004497">
    <property type="term" value="F:monooxygenase activity"/>
    <property type="evidence" value="ECO:0007669"/>
    <property type="project" value="UniProtKB-KW"/>
</dbReference>
<proteinExistence type="inferred from homology"/>
<keyword evidence="6" id="KW-1133">Transmembrane helix</keyword>
<keyword evidence="5" id="KW-0479">Metal-binding</keyword>
<keyword evidence="3" id="KW-0349">Heme</keyword>
<accession>A0A7J7CUZ9</accession>